<evidence type="ECO:0000259" key="8">
    <source>
        <dbReference type="Pfam" id="PF24882"/>
    </source>
</evidence>
<gene>
    <name evidence="9" type="ORF">LAME_0H13828G</name>
</gene>
<feature type="region of interest" description="Disordered" evidence="6">
    <location>
        <begin position="1"/>
        <end position="26"/>
    </location>
</feature>
<dbReference type="Pfam" id="PF24882">
    <property type="entry name" value="WHD_ORC2"/>
    <property type="match status" value="1"/>
</dbReference>
<evidence type="ECO:0000313" key="10">
    <source>
        <dbReference type="Proteomes" id="UP000191144"/>
    </source>
</evidence>
<dbReference type="Pfam" id="PF04084">
    <property type="entry name" value="RecA-like_ORC2"/>
    <property type="match status" value="1"/>
</dbReference>
<comment type="subcellular location">
    <subcellularLocation>
        <location evidence="1 5">Nucleus</location>
    </subcellularLocation>
</comment>
<evidence type="ECO:0000256" key="1">
    <source>
        <dbReference type="ARBA" id="ARBA00004123"/>
    </source>
</evidence>
<evidence type="ECO:0000256" key="2">
    <source>
        <dbReference type="ARBA" id="ARBA00007421"/>
    </source>
</evidence>
<dbReference type="GO" id="GO:0005664">
    <property type="term" value="C:nuclear origin of replication recognition complex"/>
    <property type="evidence" value="ECO:0007669"/>
    <property type="project" value="UniProtKB-UniRule"/>
</dbReference>
<feature type="domain" description="Origin recognition complex subunit 2 winged-helix" evidence="8">
    <location>
        <begin position="548"/>
        <end position="609"/>
    </location>
</feature>
<feature type="domain" description="Origin recognition complex subunit 2 RecA-like" evidence="7">
    <location>
        <begin position="272"/>
        <end position="480"/>
    </location>
</feature>
<dbReference type="InterPro" id="IPR056773">
    <property type="entry name" value="WHD_ORC2"/>
</dbReference>
<evidence type="ECO:0000313" key="9">
    <source>
        <dbReference type="EMBL" id="SCV03862.1"/>
    </source>
</evidence>
<keyword evidence="4 5" id="KW-0539">Nucleus</keyword>
<feature type="compositionally biased region" description="Basic and acidic residues" evidence="6">
    <location>
        <begin position="1"/>
        <end position="13"/>
    </location>
</feature>
<accession>A0A1G4KH71</accession>
<dbReference type="AlphaFoldDB" id="A0A1G4KH71"/>
<feature type="compositionally biased region" description="Basic residues" evidence="6">
    <location>
        <begin position="139"/>
        <end position="150"/>
    </location>
</feature>
<protein>
    <recommendedName>
        <fullName evidence="5">Origin recognition complex subunit 2</fullName>
    </recommendedName>
</protein>
<evidence type="ECO:0000256" key="4">
    <source>
        <dbReference type="ARBA" id="ARBA00023242"/>
    </source>
</evidence>
<dbReference type="OrthoDB" id="346673at2759"/>
<name>A0A1G4KH71_9SACH</name>
<dbReference type="EMBL" id="LT598480">
    <property type="protein sequence ID" value="SCV03862.1"/>
    <property type="molecule type" value="Genomic_DNA"/>
</dbReference>
<dbReference type="InterPro" id="IPR007220">
    <property type="entry name" value="ORC2"/>
</dbReference>
<dbReference type="PANTHER" id="PTHR14052">
    <property type="entry name" value="ORIGIN RECOGNITION COMPLEX SUBUNIT 2"/>
    <property type="match status" value="1"/>
</dbReference>
<comment type="subunit">
    <text evidence="5">Component of the origin recognition complex (ORC).</text>
</comment>
<dbReference type="Proteomes" id="UP000191144">
    <property type="component" value="Chromosome H"/>
</dbReference>
<reference evidence="10" key="1">
    <citation type="submission" date="2016-03" db="EMBL/GenBank/DDBJ databases">
        <authorList>
            <person name="Devillers Hugo."/>
        </authorList>
    </citation>
    <scope>NUCLEOTIDE SEQUENCE [LARGE SCALE GENOMIC DNA]</scope>
</reference>
<evidence type="ECO:0000256" key="6">
    <source>
        <dbReference type="SAM" id="MobiDB-lite"/>
    </source>
</evidence>
<comment type="function">
    <text evidence="5">Component of the origin recognition complex (ORC) that binds origins of replication. DNA-binding is ATP-dependent. ORC is required to assemble the pre-replication complex necessary to initiate DNA replication.</text>
</comment>
<sequence>MPKSDDIVWHEDLANSEGNSSTRSRLVPTFWRFMNRRIARSGRSGPASPARRKIAESKDLKLEEPRDLLQALQAEEAAAEEAEKSPNVDKDFAGSAPSSSPEVSDEDDFSDALDGSRSLKRAVSSQRSPVRRSETVKTKAPKTRSASPRRLKSETLPDPGFVTASSSPIKSHVFASPAKSPAKPVLNKSPFKITLDRNFTPTPLPYEGEYQPPQEKHLTYFFDGFEGYIDQKKPIRANKKSTNSMGMAPQITREEFSLLSNTLNSWLHRDGKRSLQHIQRVMFPQYWFELDQGFSLLFYGVGSKRKFLEEFAVEYLSPRLVISEELNYGVDVAGGEVSGGEPGGEPLSDLDDDTVEGVPCVVINGYNPTCNYRDAFHSISQIMLKEELSKSETKYWSNHVELQINKMVEVYRHAAPTIKLIVMVHNLDGPMVRKDAFQSMLSSLARVRQIALIASTDHVYAPLLWDHVRAQNFNFVFHDITNYESYAVESSFSDVLKLGKSHTTTGAEGARYVLESLTANSKRMYKLLIETQLSAMENSNTKVSGTKKGSHAFGIEFKQFYHMCAAEFISSNEVSLRSMLGEFIEHKMAAMSKNRSGAETLYVPYVYSEMQTLLRDVLTP</sequence>
<comment type="similarity">
    <text evidence="2 5">Belongs to the ORC2 family.</text>
</comment>
<dbReference type="InterPro" id="IPR056772">
    <property type="entry name" value="RecA-like_ORC2"/>
</dbReference>
<proteinExistence type="inferred from homology"/>
<dbReference type="GO" id="GO:0006260">
    <property type="term" value="P:DNA replication"/>
    <property type="evidence" value="ECO:0007669"/>
    <property type="project" value="UniProtKB-UniRule"/>
</dbReference>
<evidence type="ECO:0000259" key="7">
    <source>
        <dbReference type="Pfam" id="PF04084"/>
    </source>
</evidence>
<keyword evidence="3 5" id="KW-0235">DNA replication</keyword>
<keyword evidence="10" id="KW-1185">Reference proteome</keyword>
<evidence type="ECO:0000256" key="5">
    <source>
        <dbReference type="RuleBase" id="RU368084"/>
    </source>
</evidence>
<evidence type="ECO:0000256" key="3">
    <source>
        <dbReference type="ARBA" id="ARBA00022705"/>
    </source>
</evidence>
<organism evidence="9 10">
    <name type="scientific">Lachancea meyersii CBS 8951</name>
    <dbReference type="NCBI Taxonomy" id="1266667"/>
    <lineage>
        <taxon>Eukaryota</taxon>
        <taxon>Fungi</taxon>
        <taxon>Dikarya</taxon>
        <taxon>Ascomycota</taxon>
        <taxon>Saccharomycotina</taxon>
        <taxon>Saccharomycetes</taxon>
        <taxon>Saccharomycetales</taxon>
        <taxon>Saccharomycetaceae</taxon>
        <taxon>Lachancea</taxon>
    </lineage>
</organism>
<feature type="compositionally biased region" description="Basic and acidic residues" evidence="6">
    <location>
        <begin position="53"/>
        <end position="67"/>
    </location>
</feature>
<feature type="compositionally biased region" description="Basic and acidic residues" evidence="6">
    <location>
        <begin position="81"/>
        <end position="92"/>
    </location>
</feature>
<dbReference type="GO" id="GO:0003688">
    <property type="term" value="F:DNA replication origin binding"/>
    <property type="evidence" value="ECO:0007669"/>
    <property type="project" value="UniProtKB-UniRule"/>
</dbReference>
<dbReference type="PANTHER" id="PTHR14052:SF0">
    <property type="entry name" value="ORIGIN RECOGNITION COMPLEX SUBUNIT 2"/>
    <property type="match status" value="1"/>
</dbReference>
<feature type="region of interest" description="Disordered" evidence="6">
    <location>
        <begin position="38"/>
        <end position="166"/>
    </location>
</feature>